<accession>G9NLA9</accession>
<dbReference type="eggNOG" id="ENOG502SQ8P">
    <property type="taxonomic scope" value="Eukaryota"/>
</dbReference>
<evidence type="ECO:0000256" key="4">
    <source>
        <dbReference type="ARBA" id="ARBA00022824"/>
    </source>
</evidence>
<dbReference type="AlphaFoldDB" id="G9NLA9"/>
<evidence type="ECO:0008006" key="10">
    <source>
        <dbReference type="Google" id="ProtNLM"/>
    </source>
</evidence>
<dbReference type="GO" id="GO:0005739">
    <property type="term" value="C:mitochondrion"/>
    <property type="evidence" value="ECO:0007669"/>
    <property type="project" value="UniProtKB-SubCell"/>
</dbReference>
<feature type="transmembrane region" description="Helical" evidence="7">
    <location>
        <begin position="7"/>
        <end position="27"/>
    </location>
</feature>
<evidence type="ECO:0000256" key="3">
    <source>
        <dbReference type="ARBA" id="ARBA00004370"/>
    </source>
</evidence>
<dbReference type="KEGG" id="tatv:25783119"/>
<reference evidence="8 9" key="1">
    <citation type="journal article" date="2011" name="Genome Biol.">
        <title>Comparative genome sequence analysis underscores mycoparasitism as the ancestral life style of Trichoderma.</title>
        <authorList>
            <person name="Kubicek C.P."/>
            <person name="Herrera-Estrella A."/>
            <person name="Seidl-Seiboth V."/>
            <person name="Martinez D.A."/>
            <person name="Druzhinina I.S."/>
            <person name="Thon M."/>
            <person name="Zeilinger S."/>
            <person name="Casas-Flores S."/>
            <person name="Horwitz B.A."/>
            <person name="Mukherjee P.K."/>
            <person name="Mukherjee M."/>
            <person name="Kredics L."/>
            <person name="Alcaraz L.D."/>
            <person name="Aerts A."/>
            <person name="Antal Z."/>
            <person name="Atanasova L."/>
            <person name="Cervantes-Badillo M.G."/>
            <person name="Challacombe J."/>
            <person name="Chertkov O."/>
            <person name="McCluskey K."/>
            <person name="Coulpier F."/>
            <person name="Deshpande N."/>
            <person name="von Doehren H."/>
            <person name="Ebbole D.J."/>
            <person name="Esquivel-Naranjo E.U."/>
            <person name="Fekete E."/>
            <person name="Flipphi M."/>
            <person name="Glaser F."/>
            <person name="Gomez-Rodriguez E.Y."/>
            <person name="Gruber S."/>
            <person name="Han C."/>
            <person name="Henrissat B."/>
            <person name="Hermosa R."/>
            <person name="Hernandez-Onate M."/>
            <person name="Karaffa L."/>
            <person name="Kosti I."/>
            <person name="Le Crom S."/>
            <person name="Lindquist E."/>
            <person name="Lucas S."/>
            <person name="Luebeck M."/>
            <person name="Luebeck P.S."/>
            <person name="Margeot A."/>
            <person name="Metz B."/>
            <person name="Misra M."/>
            <person name="Nevalainen H."/>
            <person name="Omann M."/>
            <person name="Packer N."/>
            <person name="Perrone G."/>
            <person name="Uresti-Rivera E.E."/>
            <person name="Salamov A."/>
            <person name="Schmoll M."/>
            <person name="Seiboth B."/>
            <person name="Shapiro H."/>
            <person name="Sukno S."/>
            <person name="Tamayo-Ramos J.A."/>
            <person name="Tisch D."/>
            <person name="Wiest A."/>
            <person name="Wilkinson H.H."/>
            <person name="Zhang M."/>
            <person name="Coutinho P.M."/>
            <person name="Kenerley C.M."/>
            <person name="Monte E."/>
            <person name="Baker S.E."/>
            <person name="Grigoriev I.V."/>
        </authorList>
    </citation>
    <scope>NUCLEOTIDE SEQUENCE [LARGE SCALE GENOMIC DNA]</scope>
    <source>
        <strain evidence="9">ATCC 20476 / IMI 206040</strain>
    </source>
</reference>
<dbReference type="EMBL" id="ABDG02000018">
    <property type="protein sequence ID" value="EHK48673.1"/>
    <property type="molecule type" value="Genomic_DNA"/>
</dbReference>
<evidence type="ECO:0000256" key="1">
    <source>
        <dbReference type="ARBA" id="ARBA00004173"/>
    </source>
</evidence>
<keyword evidence="9" id="KW-1185">Reference proteome</keyword>
<organism evidence="8 9">
    <name type="scientific">Hypocrea atroviridis (strain ATCC 20476 / IMI 206040)</name>
    <name type="common">Trichoderma atroviride</name>
    <dbReference type="NCBI Taxonomy" id="452589"/>
    <lineage>
        <taxon>Eukaryota</taxon>
        <taxon>Fungi</taxon>
        <taxon>Dikarya</taxon>
        <taxon>Ascomycota</taxon>
        <taxon>Pezizomycotina</taxon>
        <taxon>Sordariomycetes</taxon>
        <taxon>Hypocreomycetidae</taxon>
        <taxon>Hypocreales</taxon>
        <taxon>Hypocreaceae</taxon>
        <taxon>Trichoderma</taxon>
    </lineage>
</organism>
<dbReference type="PANTHER" id="PTHR48182:SF2">
    <property type="entry name" value="PROTEIN SERAC1"/>
    <property type="match status" value="1"/>
</dbReference>
<protein>
    <recommendedName>
        <fullName evidence="10">DUF676 domain-containing protein</fullName>
    </recommendedName>
</protein>
<dbReference type="GO" id="GO:0005783">
    <property type="term" value="C:endoplasmic reticulum"/>
    <property type="evidence" value="ECO:0007669"/>
    <property type="project" value="UniProtKB-SubCell"/>
</dbReference>
<evidence type="ECO:0000256" key="7">
    <source>
        <dbReference type="SAM" id="Phobius"/>
    </source>
</evidence>
<evidence type="ECO:0000313" key="9">
    <source>
        <dbReference type="Proteomes" id="UP000005426"/>
    </source>
</evidence>
<dbReference type="GO" id="GO:0016020">
    <property type="term" value="C:membrane"/>
    <property type="evidence" value="ECO:0007669"/>
    <property type="project" value="UniProtKB-SubCell"/>
</dbReference>
<keyword evidence="6 7" id="KW-0472">Membrane</keyword>
<comment type="caution">
    <text evidence="8">The sequence shown here is derived from an EMBL/GenBank/DDBJ whole genome shotgun (WGS) entry which is preliminary data.</text>
</comment>
<dbReference type="SUPFAM" id="SSF53474">
    <property type="entry name" value="alpha/beta-Hydrolases"/>
    <property type="match status" value="1"/>
</dbReference>
<dbReference type="InterPro" id="IPR052374">
    <property type="entry name" value="SERAC1"/>
</dbReference>
<sequence length="349" mass="39705">MEVLGDSMSWISIILMLIATISIPLLIQHFRNGDIAKTNVQTTKPRVSPLDATPRSVVYRLRGIPSRLEQHDVKKLVKEALPLEDDITVHIDSLADDPSRHGEKIATLEFSRIPRSLSKQPNQTEWRFSTNENQWNDRGKITLFFDTHFRGLTPLHSRSDAECTIDLIAVSGLGSHAFESFKENNGSHMWLRDSLSHDIPNMRILIYGYDTQIDGSTSFANLDDLANEFQEKIKSMRSYPRLKRSEISTTNPERPLILIGHSLGGIIIKALLVIVDGLENIEDDTGEFIKGIRTFVDRLRQRNLNMKALLASQPRDHIKEIFESQATLCFNNPSHSKISKEHESSVEWE</sequence>
<keyword evidence="7" id="KW-1133">Transmembrane helix</keyword>
<comment type="subcellular location">
    <subcellularLocation>
        <location evidence="2">Endoplasmic reticulum</location>
    </subcellularLocation>
    <subcellularLocation>
        <location evidence="3">Membrane</location>
    </subcellularLocation>
    <subcellularLocation>
        <location evidence="1">Mitochondrion</location>
    </subcellularLocation>
</comment>
<dbReference type="PANTHER" id="PTHR48182">
    <property type="entry name" value="PROTEIN SERAC1"/>
    <property type="match status" value="1"/>
</dbReference>
<keyword evidence="5" id="KW-0496">Mitochondrion</keyword>
<dbReference type="OrthoDB" id="5097106at2759"/>
<dbReference type="STRING" id="452589.G9NLA9"/>
<dbReference type="InterPro" id="IPR029058">
    <property type="entry name" value="AB_hydrolase_fold"/>
</dbReference>
<dbReference type="HOGENOM" id="CLU_794674_0_0_1"/>
<evidence type="ECO:0000256" key="5">
    <source>
        <dbReference type="ARBA" id="ARBA00023128"/>
    </source>
</evidence>
<dbReference type="Proteomes" id="UP000005426">
    <property type="component" value="Unassembled WGS sequence"/>
</dbReference>
<name>G9NLA9_HYPAI</name>
<evidence type="ECO:0000256" key="6">
    <source>
        <dbReference type="ARBA" id="ARBA00023136"/>
    </source>
</evidence>
<evidence type="ECO:0000313" key="8">
    <source>
        <dbReference type="EMBL" id="EHK48673.1"/>
    </source>
</evidence>
<keyword evidence="4" id="KW-0256">Endoplasmic reticulum</keyword>
<gene>
    <name evidence="8" type="ORF">TRIATDRAFT_315888</name>
</gene>
<dbReference type="GeneID" id="25783119"/>
<proteinExistence type="predicted"/>
<keyword evidence="7" id="KW-0812">Transmembrane</keyword>
<evidence type="ECO:0000256" key="2">
    <source>
        <dbReference type="ARBA" id="ARBA00004240"/>
    </source>
</evidence>